<comment type="caution">
    <text evidence="1">The sequence shown here is derived from an EMBL/GenBank/DDBJ whole genome shotgun (WGS) entry which is preliminary data.</text>
</comment>
<gene>
    <name evidence="1" type="ORF">E2C01_009089</name>
</gene>
<dbReference type="EMBL" id="VSRR010000491">
    <property type="protein sequence ID" value="MPC16268.1"/>
    <property type="molecule type" value="Genomic_DNA"/>
</dbReference>
<accession>A0A5B7D3Z7</accession>
<evidence type="ECO:0000313" key="2">
    <source>
        <dbReference type="Proteomes" id="UP000324222"/>
    </source>
</evidence>
<sequence length="145" mass="15580">MNNLRVRGVNDQHEPSAALLTRLCFVTNCDARLSSRVKDEPVAILTPSTPSKGSTSLVQLHADPARWFPLSGTPQHLTIAVVPTYDKRLWTSPSSMPGGGALTPTQPTIGGSLCPSPTHLLSHHQATPTPTPAPPNYFESVKYSM</sequence>
<evidence type="ECO:0000313" key="1">
    <source>
        <dbReference type="EMBL" id="MPC16268.1"/>
    </source>
</evidence>
<organism evidence="1 2">
    <name type="scientific">Portunus trituberculatus</name>
    <name type="common">Swimming crab</name>
    <name type="synonym">Neptunus trituberculatus</name>
    <dbReference type="NCBI Taxonomy" id="210409"/>
    <lineage>
        <taxon>Eukaryota</taxon>
        <taxon>Metazoa</taxon>
        <taxon>Ecdysozoa</taxon>
        <taxon>Arthropoda</taxon>
        <taxon>Crustacea</taxon>
        <taxon>Multicrustacea</taxon>
        <taxon>Malacostraca</taxon>
        <taxon>Eumalacostraca</taxon>
        <taxon>Eucarida</taxon>
        <taxon>Decapoda</taxon>
        <taxon>Pleocyemata</taxon>
        <taxon>Brachyura</taxon>
        <taxon>Eubrachyura</taxon>
        <taxon>Portunoidea</taxon>
        <taxon>Portunidae</taxon>
        <taxon>Portuninae</taxon>
        <taxon>Portunus</taxon>
    </lineage>
</organism>
<proteinExistence type="predicted"/>
<protein>
    <submittedName>
        <fullName evidence="1">Uncharacterized protein</fullName>
    </submittedName>
</protein>
<keyword evidence="2" id="KW-1185">Reference proteome</keyword>
<reference evidence="1 2" key="1">
    <citation type="submission" date="2019-05" db="EMBL/GenBank/DDBJ databases">
        <title>Another draft genome of Portunus trituberculatus and its Hox gene families provides insights of decapod evolution.</title>
        <authorList>
            <person name="Jeong J.-H."/>
            <person name="Song I."/>
            <person name="Kim S."/>
            <person name="Choi T."/>
            <person name="Kim D."/>
            <person name="Ryu S."/>
            <person name="Kim W."/>
        </authorList>
    </citation>
    <scope>NUCLEOTIDE SEQUENCE [LARGE SCALE GENOMIC DNA]</scope>
    <source>
        <tissue evidence="1">Muscle</tissue>
    </source>
</reference>
<dbReference type="AlphaFoldDB" id="A0A5B7D3Z7"/>
<name>A0A5B7D3Z7_PORTR</name>
<dbReference type="Proteomes" id="UP000324222">
    <property type="component" value="Unassembled WGS sequence"/>
</dbReference>